<keyword evidence="11 16" id="KW-1133">Transmembrane helix</keyword>
<evidence type="ECO:0000256" key="14">
    <source>
        <dbReference type="PROSITE-ProRule" id="PRU10141"/>
    </source>
</evidence>
<accession>A0A1P8DYX3</accession>
<dbReference type="PROSITE" id="PS50011">
    <property type="entry name" value="PROTEIN_KINASE_DOM"/>
    <property type="match status" value="1"/>
</dbReference>
<dbReference type="InterPro" id="IPR032675">
    <property type="entry name" value="LRR_dom_sf"/>
</dbReference>
<sequence>MGARDVKRRQLLNFPLGLFVLFIFLDTGNFVQGQNLNYTYIPHEQAAFRTLWAAWQGTPEKSSNLAGWNPTQGRFCEYLDPNSNATTSPSWQGVQCTWTCNDTAIDPNCTVRLIYVIGLTLSNASIVGTLPPDIANITNLYTLELTGNPNLTGPLPQELQNTWMSILDVHDNGFNGTIPDLPNFWNLLQLNLGGNKFTGAYPFQQFSTMTYLHELSIGDNLLYGEIQADAYANKTELKTLDISDNFFNGTLPDLNPMHELMHLDVSGNQFTGPLPDLRGFSTLRYVDLSRNSFTGTANLVHIFNLSASASLAFVDLSHNQLTDSLPSWNSSSLGSVQELYLDNNTLTGTLDIVNMFELGLLEEENSIGNSTKLGVMSLSNNSIEHVITNDYIIANTSTVFILQGNPYCDKYDSNDDAQRCYCKQICFVSPSNANSHQIVIVAASTSVAAVVLIVFLVVAVVLIKNRRYKQYLKLQFQQKFEEFDVKPTIFSYSEIRSATRDFHEDMKLGQGAYGAVYKGVLPSGNVVAVKQLYVKGAQGHDEFLNEVVLITGMKHRNLVNLKGCCLRESQRLLVYEYVDNYDVEQILLGSRKKEMSGQLASWPMRHKICLGIARGLHYLHALAHPRIIHRDIKAGNILLDANLEPKIADFGLALLFPDEQSHIMTVHIAGTKGYLAPEYASLGQLSDKVDVYSFGVLCLEIISGRHNIDNNAPLDEVYLSKWAWQLHEEDRLMELVDPALHLSEEEVKDVQRIINVCLQCISNTVERRPCMARIVSILQGDSESEVHVLGEGKLSSRWSQPSSDFRSGLDTVSEEDSSGTSSLHGKPRRGLSSASSENFAVQLSEIRAR</sequence>
<feature type="compositionally biased region" description="Polar residues" evidence="15">
    <location>
        <begin position="832"/>
        <end position="841"/>
    </location>
</feature>
<dbReference type="GO" id="GO:0005524">
    <property type="term" value="F:ATP binding"/>
    <property type="evidence" value="ECO:0007669"/>
    <property type="project" value="UniProtKB-UniRule"/>
</dbReference>
<dbReference type="Gene3D" id="1.10.510.10">
    <property type="entry name" value="Transferase(Phosphotransferase) domain 1"/>
    <property type="match status" value="1"/>
</dbReference>
<comment type="subcellular location">
    <subcellularLocation>
        <location evidence="1">Membrane</location>
        <topology evidence="1">Single-pass type I membrane protein</topology>
    </subcellularLocation>
</comment>
<evidence type="ECO:0000256" key="5">
    <source>
        <dbReference type="ARBA" id="ARBA00022692"/>
    </source>
</evidence>
<feature type="compositionally biased region" description="Polar residues" evidence="15">
    <location>
        <begin position="796"/>
        <end position="805"/>
    </location>
</feature>
<evidence type="ECO:0000256" key="7">
    <source>
        <dbReference type="ARBA" id="ARBA00022737"/>
    </source>
</evidence>
<dbReference type="FunFam" id="3.30.200.20:FF:000415">
    <property type="entry name" value="receptor-like serine/threonine-protein kinase NCRK"/>
    <property type="match status" value="1"/>
</dbReference>
<keyword evidence="4" id="KW-0808">Transferase</keyword>
<evidence type="ECO:0000256" key="15">
    <source>
        <dbReference type="SAM" id="MobiDB-lite"/>
    </source>
</evidence>
<keyword evidence="13" id="KW-0325">Glycoprotein</keyword>
<proteinExistence type="evidence at transcript level"/>
<dbReference type="Pfam" id="PF00560">
    <property type="entry name" value="LRR_1"/>
    <property type="match status" value="1"/>
</dbReference>
<dbReference type="InterPro" id="IPR008271">
    <property type="entry name" value="Ser/Thr_kinase_AS"/>
</dbReference>
<evidence type="ECO:0000256" key="8">
    <source>
        <dbReference type="ARBA" id="ARBA00022741"/>
    </source>
</evidence>
<reference evidence="18" key="1">
    <citation type="submission" date="2016-04" db="EMBL/GenBank/DDBJ databases">
        <authorList>
            <person name="Evans L.H."/>
            <person name="Alamgir A."/>
            <person name="Owens N."/>
            <person name="Weber N.D."/>
            <person name="Virtaneva K."/>
            <person name="Barbian K."/>
            <person name="Babar A."/>
            <person name="Rosenke K."/>
        </authorList>
    </citation>
    <scope>NUCLEOTIDE SEQUENCE</scope>
    <source>
        <strain evidence="18">Antarctic moss No.L</strain>
    </source>
</reference>
<protein>
    <submittedName>
        <fullName evidence="18">Leucine-rich repeat receptor-like protein kinase</fullName>
    </submittedName>
</protein>
<keyword evidence="8 14" id="KW-0547">Nucleotide-binding</keyword>
<gene>
    <name evidence="18" type="primary">LRR-RLK33</name>
</gene>
<dbReference type="SMART" id="SM00220">
    <property type="entry name" value="S_TKc"/>
    <property type="match status" value="1"/>
</dbReference>
<evidence type="ECO:0000313" key="18">
    <source>
        <dbReference type="EMBL" id="APU94861.1"/>
    </source>
</evidence>
<dbReference type="InterPro" id="IPR017441">
    <property type="entry name" value="Protein_kinase_ATP_BS"/>
</dbReference>
<keyword evidence="18" id="KW-0675">Receptor</keyword>
<dbReference type="Gene3D" id="3.30.200.20">
    <property type="entry name" value="Phosphorylase Kinase, domain 1"/>
    <property type="match status" value="1"/>
</dbReference>
<keyword evidence="9 18" id="KW-0418">Kinase</keyword>
<evidence type="ECO:0000256" key="11">
    <source>
        <dbReference type="ARBA" id="ARBA00022989"/>
    </source>
</evidence>
<dbReference type="FunFam" id="1.10.510.10:FF:000590">
    <property type="entry name" value="PR5-like receptor kinase"/>
    <property type="match status" value="1"/>
</dbReference>
<keyword evidence="10 14" id="KW-0067">ATP-binding</keyword>
<evidence type="ECO:0000256" key="3">
    <source>
        <dbReference type="ARBA" id="ARBA00022614"/>
    </source>
</evidence>
<dbReference type="InterPro" id="IPR000719">
    <property type="entry name" value="Prot_kinase_dom"/>
</dbReference>
<dbReference type="SUPFAM" id="SSF56112">
    <property type="entry name" value="Protein kinase-like (PK-like)"/>
    <property type="match status" value="1"/>
</dbReference>
<organism evidence="18">
    <name type="scientific">Pohlia nutans</name>
    <dbReference type="NCBI Taxonomy" id="140635"/>
    <lineage>
        <taxon>Eukaryota</taxon>
        <taxon>Viridiplantae</taxon>
        <taxon>Streptophyta</taxon>
        <taxon>Embryophyta</taxon>
        <taxon>Bryophyta</taxon>
        <taxon>Bryophytina</taxon>
        <taxon>Bryopsida</taxon>
        <taxon>Bryidae</taxon>
        <taxon>Bryanae</taxon>
        <taxon>Bryales</taxon>
        <taxon>Mniaceae</taxon>
        <taxon>Pohlia</taxon>
    </lineage>
</organism>
<dbReference type="PROSITE" id="PS00108">
    <property type="entry name" value="PROTEIN_KINASE_ST"/>
    <property type="match status" value="1"/>
</dbReference>
<evidence type="ECO:0000256" key="16">
    <source>
        <dbReference type="SAM" id="Phobius"/>
    </source>
</evidence>
<dbReference type="GO" id="GO:0016020">
    <property type="term" value="C:membrane"/>
    <property type="evidence" value="ECO:0007669"/>
    <property type="project" value="UniProtKB-SubCell"/>
</dbReference>
<dbReference type="SUPFAM" id="SSF52058">
    <property type="entry name" value="L domain-like"/>
    <property type="match status" value="1"/>
</dbReference>
<evidence type="ECO:0000256" key="1">
    <source>
        <dbReference type="ARBA" id="ARBA00004479"/>
    </source>
</evidence>
<evidence type="ECO:0000256" key="12">
    <source>
        <dbReference type="ARBA" id="ARBA00023136"/>
    </source>
</evidence>
<dbReference type="Pfam" id="PF00069">
    <property type="entry name" value="Pkinase"/>
    <property type="match status" value="1"/>
</dbReference>
<evidence type="ECO:0000256" key="10">
    <source>
        <dbReference type="ARBA" id="ARBA00022840"/>
    </source>
</evidence>
<keyword evidence="2" id="KW-0723">Serine/threonine-protein kinase</keyword>
<dbReference type="PROSITE" id="PS00107">
    <property type="entry name" value="PROTEIN_KINASE_ATP"/>
    <property type="match status" value="1"/>
</dbReference>
<dbReference type="CDD" id="cd14066">
    <property type="entry name" value="STKc_IRAK"/>
    <property type="match status" value="1"/>
</dbReference>
<dbReference type="Gene3D" id="3.80.10.10">
    <property type="entry name" value="Ribonuclease Inhibitor"/>
    <property type="match status" value="2"/>
</dbReference>
<keyword evidence="12 16" id="KW-0472">Membrane</keyword>
<feature type="binding site" evidence="14">
    <location>
        <position position="530"/>
    </location>
    <ligand>
        <name>ATP</name>
        <dbReference type="ChEBI" id="CHEBI:30616"/>
    </ligand>
</feature>
<dbReference type="AlphaFoldDB" id="A0A1P8DYX3"/>
<evidence type="ECO:0000256" key="4">
    <source>
        <dbReference type="ARBA" id="ARBA00022679"/>
    </source>
</evidence>
<keyword evidence="6" id="KW-0732">Signal</keyword>
<dbReference type="PANTHER" id="PTHR48006">
    <property type="entry name" value="LEUCINE-RICH REPEAT-CONTAINING PROTEIN DDB_G0281931-RELATED"/>
    <property type="match status" value="1"/>
</dbReference>
<keyword evidence="7" id="KW-0677">Repeat</keyword>
<evidence type="ECO:0000259" key="17">
    <source>
        <dbReference type="PROSITE" id="PS50011"/>
    </source>
</evidence>
<dbReference type="InterPro" id="IPR051824">
    <property type="entry name" value="LRR_Rcpt-Like_S/T_Kinase"/>
</dbReference>
<evidence type="ECO:0000256" key="2">
    <source>
        <dbReference type="ARBA" id="ARBA00022527"/>
    </source>
</evidence>
<dbReference type="InterPro" id="IPR011009">
    <property type="entry name" value="Kinase-like_dom_sf"/>
</dbReference>
<name>A0A1P8DYX3_9BRYO</name>
<keyword evidence="3" id="KW-0433">Leucine-rich repeat</keyword>
<evidence type="ECO:0000256" key="6">
    <source>
        <dbReference type="ARBA" id="ARBA00022729"/>
    </source>
</evidence>
<dbReference type="GO" id="GO:0004674">
    <property type="term" value="F:protein serine/threonine kinase activity"/>
    <property type="evidence" value="ECO:0007669"/>
    <property type="project" value="UniProtKB-KW"/>
</dbReference>
<feature type="region of interest" description="Disordered" evidence="15">
    <location>
        <begin position="795"/>
        <end position="849"/>
    </location>
</feature>
<dbReference type="EMBL" id="KX159257">
    <property type="protein sequence ID" value="APU94861.1"/>
    <property type="molecule type" value="mRNA"/>
</dbReference>
<evidence type="ECO:0000256" key="13">
    <source>
        <dbReference type="ARBA" id="ARBA00023180"/>
    </source>
</evidence>
<feature type="transmembrane region" description="Helical" evidence="16">
    <location>
        <begin position="438"/>
        <end position="463"/>
    </location>
</feature>
<keyword evidence="5 16" id="KW-0812">Transmembrane</keyword>
<feature type="domain" description="Protein kinase" evidence="17">
    <location>
        <begin position="502"/>
        <end position="790"/>
    </location>
</feature>
<dbReference type="PANTHER" id="PTHR48006:SF34">
    <property type="entry name" value="OS08G0203700 PROTEIN"/>
    <property type="match status" value="1"/>
</dbReference>
<evidence type="ECO:0000256" key="9">
    <source>
        <dbReference type="ARBA" id="ARBA00022777"/>
    </source>
</evidence>
<dbReference type="InterPro" id="IPR001611">
    <property type="entry name" value="Leu-rich_rpt"/>
</dbReference>